<dbReference type="EMBL" id="AMCI01004277">
    <property type="protein sequence ID" value="EJW98413.1"/>
    <property type="molecule type" value="Genomic_DNA"/>
</dbReference>
<accession>J9FV77</accession>
<sequence length="40" mass="4124">MIPIAIYHCNIGIVSRGKGKSAVAAAAYRSGEKSQTSGTE</sequence>
<organism evidence="1">
    <name type="scientific">gut metagenome</name>
    <dbReference type="NCBI Taxonomy" id="749906"/>
    <lineage>
        <taxon>unclassified sequences</taxon>
        <taxon>metagenomes</taxon>
        <taxon>organismal metagenomes</taxon>
    </lineage>
</organism>
<gene>
    <name evidence="1" type="ORF">EVA_13479</name>
</gene>
<proteinExistence type="predicted"/>
<comment type="caution">
    <text evidence="1">The sequence shown here is derived from an EMBL/GenBank/DDBJ whole genome shotgun (WGS) entry which is preliminary data.</text>
</comment>
<protein>
    <submittedName>
        <fullName evidence="1">Uncharacterized protein</fullName>
    </submittedName>
</protein>
<dbReference type="Gene3D" id="3.30.930.30">
    <property type="match status" value="1"/>
</dbReference>
<name>J9FV77_9ZZZZ</name>
<reference evidence="1" key="1">
    <citation type="journal article" date="2012" name="PLoS ONE">
        <title>Gene sets for utilization of primary and secondary nutrition supplies in the distal gut of endangered iberian lynx.</title>
        <authorList>
            <person name="Alcaide M."/>
            <person name="Messina E."/>
            <person name="Richter M."/>
            <person name="Bargiela R."/>
            <person name="Peplies J."/>
            <person name="Huws S.A."/>
            <person name="Newbold C.J."/>
            <person name="Golyshin P.N."/>
            <person name="Simon M.A."/>
            <person name="Lopez G."/>
            <person name="Yakimov M.M."/>
            <person name="Ferrer M."/>
        </authorList>
    </citation>
    <scope>NUCLEOTIDE SEQUENCE</scope>
</reference>
<dbReference type="AlphaFoldDB" id="J9FV77"/>
<evidence type="ECO:0000313" key="1">
    <source>
        <dbReference type="EMBL" id="EJW98413.1"/>
    </source>
</evidence>